<reference evidence="1" key="1">
    <citation type="submission" date="2020-05" db="EMBL/GenBank/DDBJ databases">
        <authorList>
            <person name="Chiriac C."/>
            <person name="Salcher M."/>
            <person name="Ghai R."/>
            <person name="Kavagutti S V."/>
        </authorList>
    </citation>
    <scope>NUCLEOTIDE SEQUENCE</scope>
</reference>
<accession>A0A6J7BUU3</accession>
<protein>
    <submittedName>
        <fullName evidence="1">Unannotated protein</fullName>
    </submittedName>
</protein>
<sequence>MSPSLADEPVTTGVGLVFSDGSTVELRADDPRVTAFQAAAAALLGATGEGRYCRTGE</sequence>
<dbReference type="EMBL" id="CAFBIZ010000064">
    <property type="protein sequence ID" value="CAB4848654.1"/>
    <property type="molecule type" value="Genomic_DNA"/>
</dbReference>
<gene>
    <name evidence="1" type="ORF">UFOPK3268_00648</name>
</gene>
<organism evidence="1">
    <name type="scientific">freshwater metagenome</name>
    <dbReference type="NCBI Taxonomy" id="449393"/>
    <lineage>
        <taxon>unclassified sequences</taxon>
        <taxon>metagenomes</taxon>
        <taxon>ecological metagenomes</taxon>
    </lineage>
</organism>
<evidence type="ECO:0000313" key="1">
    <source>
        <dbReference type="EMBL" id="CAB4848654.1"/>
    </source>
</evidence>
<proteinExistence type="predicted"/>
<name>A0A6J7BUU3_9ZZZZ</name>
<dbReference type="AlphaFoldDB" id="A0A6J7BUU3"/>